<feature type="compositionally biased region" description="Low complexity" evidence="3">
    <location>
        <begin position="112"/>
        <end position="123"/>
    </location>
</feature>
<evidence type="ECO:0000256" key="3">
    <source>
        <dbReference type="SAM" id="MobiDB-lite"/>
    </source>
</evidence>
<dbReference type="PANTHER" id="PTHR35089:SF1">
    <property type="entry name" value="CHAPERONE PROTEIN SKP"/>
    <property type="match status" value="1"/>
</dbReference>
<gene>
    <name evidence="4" type="ORF">FVR03_01065</name>
</gene>
<dbReference type="InterPro" id="IPR005632">
    <property type="entry name" value="Chaperone_Skp"/>
</dbReference>
<dbReference type="Pfam" id="PF03938">
    <property type="entry name" value="OmpH"/>
    <property type="match status" value="1"/>
</dbReference>
<evidence type="ECO:0000256" key="1">
    <source>
        <dbReference type="ARBA" id="ARBA00009091"/>
    </source>
</evidence>
<dbReference type="SMART" id="SM00935">
    <property type="entry name" value="OmpH"/>
    <property type="match status" value="1"/>
</dbReference>
<keyword evidence="2" id="KW-0732">Signal</keyword>
<accession>A0A5C8KFT2</accession>
<dbReference type="OrthoDB" id="1493259at2"/>
<dbReference type="SUPFAM" id="SSF111384">
    <property type="entry name" value="OmpH-like"/>
    <property type="match status" value="1"/>
</dbReference>
<name>A0A5C8KFT2_9BACT</name>
<dbReference type="Gene3D" id="3.30.910.20">
    <property type="entry name" value="Skp domain"/>
    <property type="match status" value="1"/>
</dbReference>
<keyword evidence="5" id="KW-1185">Reference proteome</keyword>
<comment type="caution">
    <text evidence="4">The sequence shown here is derived from an EMBL/GenBank/DDBJ whole genome shotgun (WGS) entry which is preliminary data.</text>
</comment>
<protein>
    <submittedName>
        <fullName evidence="4">OmpH family outer membrane protein</fullName>
    </submittedName>
</protein>
<dbReference type="InterPro" id="IPR024930">
    <property type="entry name" value="Skp_dom_sf"/>
</dbReference>
<dbReference type="GO" id="GO:0005829">
    <property type="term" value="C:cytosol"/>
    <property type="evidence" value="ECO:0007669"/>
    <property type="project" value="TreeGrafter"/>
</dbReference>
<dbReference type="Proteomes" id="UP000321926">
    <property type="component" value="Unassembled WGS sequence"/>
</dbReference>
<dbReference type="PANTHER" id="PTHR35089">
    <property type="entry name" value="CHAPERONE PROTEIN SKP"/>
    <property type="match status" value="1"/>
</dbReference>
<feature type="region of interest" description="Disordered" evidence="3">
    <location>
        <begin position="103"/>
        <end position="129"/>
    </location>
</feature>
<reference evidence="4 5" key="1">
    <citation type="submission" date="2019-08" db="EMBL/GenBank/DDBJ databases">
        <authorList>
            <person name="Shi S."/>
        </authorList>
    </citation>
    <scope>NUCLEOTIDE SEQUENCE [LARGE SCALE GENOMIC DNA]</scope>
    <source>
        <strain evidence="4 5">GY10130</strain>
    </source>
</reference>
<evidence type="ECO:0000313" key="5">
    <source>
        <dbReference type="Proteomes" id="UP000321926"/>
    </source>
</evidence>
<dbReference type="GO" id="GO:0051082">
    <property type="term" value="F:unfolded protein binding"/>
    <property type="evidence" value="ECO:0007669"/>
    <property type="project" value="InterPro"/>
</dbReference>
<sequence length="201" mass="22067">MASLLLSACNNDKNTQATTGAATTAPQQAVTDTTATGETAGMAAAEKVVYINTDTLLTNYQYFKDVSTRLKGKAQKTEANLRSQADAFQKEVAKYQQTGAGMTAEQQASTEQKLAQKQQQIQERGQKAGNDIAAEEAEEMKKLYDRVEAYLKKFCEEKGYKMVLSYARGNSAILYGVSSLDVTSEVLTGLNQEYEQEKKKK</sequence>
<evidence type="ECO:0000256" key="2">
    <source>
        <dbReference type="ARBA" id="ARBA00022729"/>
    </source>
</evidence>
<comment type="similarity">
    <text evidence="1">Belongs to the Skp family.</text>
</comment>
<dbReference type="AlphaFoldDB" id="A0A5C8KFT2"/>
<evidence type="ECO:0000313" key="4">
    <source>
        <dbReference type="EMBL" id="TXK52433.1"/>
    </source>
</evidence>
<proteinExistence type="inferred from homology"/>
<dbReference type="EMBL" id="VRTY01000003">
    <property type="protein sequence ID" value="TXK52433.1"/>
    <property type="molecule type" value="Genomic_DNA"/>
</dbReference>
<dbReference type="GO" id="GO:0050821">
    <property type="term" value="P:protein stabilization"/>
    <property type="evidence" value="ECO:0007669"/>
    <property type="project" value="TreeGrafter"/>
</dbReference>
<organism evidence="4 5">
    <name type="scientific">Pontibacter qinzhouensis</name>
    <dbReference type="NCBI Taxonomy" id="2603253"/>
    <lineage>
        <taxon>Bacteria</taxon>
        <taxon>Pseudomonadati</taxon>
        <taxon>Bacteroidota</taxon>
        <taxon>Cytophagia</taxon>
        <taxon>Cytophagales</taxon>
        <taxon>Hymenobacteraceae</taxon>
        <taxon>Pontibacter</taxon>
    </lineage>
</organism>